<comment type="similarity">
    <text evidence="1 10">Belongs to the class-I aminoacyl-tRNA synthetase family. IleS type 1 subfamily.</text>
</comment>
<dbReference type="InterPro" id="IPR013155">
    <property type="entry name" value="M/V/L/I-tRNA-synth_anticd-bd"/>
</dbReference>
<keyword evidence="10" id="KW-0479">Metal-binding</keyword>
<protein>
    <recommendedName>
        <fullName evidence="10">Isoleucine--tRNA ligase</fullName>
        <ecNumber evidence="10">6.1.1.5</ecNumber>
    </recommendedName>
    <alternativeName>
        <fullName evidence="10">Isoleucyl-tRNA synthetase</fullName>
        <shortName evidence="10">IleRS</shortName>
    </alternativeName>
</protein>
<dbReference type="PANTHER" id="PTHR42765:SF1">
    <property type="entry name" value="ISOLEUCINE--TRNA LIGASE, MITOCHONDRIAL"/>
    <property type="match status" value="1"/>
</dbReference>
<dbReference type="SUPFAM" id="SSF52374">
    <property type="entry name" value="Nucleotidylyl transferase"/>
    <property type="match status" value="1"/>
</dbReference>
<dbReference type="FunFam" id="3.40.50.620:FF:000152">
    <property type="entry name" value="Isoleucine--tRNA ligase"/>
    <property type="match status" value="1"/>
</dbReference>
<keyword evidence="3 10" id="KW-0436">Ligase</keyword>
<dbReference type="InterPro" id="IPR010663">
    <property type="entry name" value="Znf_FPG/IleRS"/>
</dbReference>
<keyword evidence="10" id="KW-0862">Zinc</keyword>
<evidence type="ECO:0000313" key="14">
    <source>
        <dbReference type="EMBL" id="VYS90454.1"/>
    </source>
</evidence>
<feature type="short sequence motif" description="'KMSKS' region" evidence="10">
    <location>
        <begin position="604"/>
        <end position="608"/>
    </location>
</feature>
<evidence type="ECO:0000259" key="12">
    <source>
        <dbReference type="Pfam" id="PF06827"/>
    </source>
</evidence>
<sequence>MSQDYNKTMNLPQTEFSMRAALPKKEPKMVEEWQTSDQYHKLMEKNAGKPLYVLHDGPPYANGDIHMGTALNKVLKDIIVRSKNMTGFRSPYVPGWDTHGLPIELKALKKVGLGADISPVELRRHCKEFALSYVDSQREQFKRLGSLGDFSDPYLTLKPEFEARQIEIFGEMAKKGYIYKGLKPVYWCPHDVTALAEAEIEYADDPCYSIYVKFLVKDDKGVLTGLGADLSKTYVIIWTTTTWTLPANVAICAGPDFDYSLVKAGEEYYVVATELVESTMKAGHIESYEILGSCKGKDLEYGTCYHPFLDRESMLIVGDHVTLETGTGFVHTAPGHGAEDFDVCVNHYPEIPVIVPVDDHGRMTEEAGFSAGLTTDEANKVIAKHLEESGHLFATMKFTHQYPHCWRCKQPILFRATEQWFCSIDGFKKEAIDAVKQVEWIPGWGEDRMISMIQDRNDWCISRQRNWGVPIPIFYCKQCGAYHIDDSTIKAVADLFRKEGSDGWYLHEASEILPAGTKCPKCGCTEFTKETDIMDVWFDSGVTHAAVLDQRPDLKWPADLYLEGADQYRGWFQSSLLTSVAWRGIAPYKAVCTHGWVVDGEGRKQSKSLGNVNAPSEVIDEYGADILRLWVASSDYHSDVRVSTDIIKQLAEVYRKIRNTARYILGNLYDFNPDTDSVSDDQLTELDRWALDRLNSLTEKVRAAYDRFEFHIVYHAVHNFCTVDMSNFYLDVLKDRLYSEAADSVERRAAQTAIYRILRDLTLLFAPVIPFTSEEIWSYLPLEKGMDKTAPVFNEMPTAHAGESEAFMAKWDRIHALRDDVNKALELARTAKVIGKSLEAKVILSCEGELLDFVGSVKETLPMVFIVSQVEIKEGAEGDFAGDVAGLKVTVAKADGQKCERCWIYSDTVGQCAEHPTLCARCAKVLGK</sequence>
<evidence type="ECO:0000256" key="2">
    <source>
        <dbReference type="ARBA" id="ARBA00022490"/>
    </source>
</evidence>
<dbReference type="GO" id="GO:0000049">
    <property type="term" value="F:tRNA binding"/>
    <property type="evidence" value="ECO:0007669"/>
    <property type="project" value="InterPro"/>
</dbReference>
<dbReference type="CDD" id="cd00818">
    <property type="entry name" value="IleRS_core"/>
    <property type="match status" value="1"/>
</dbReference>
<gene>
    <name evidence="10 14" type="primary">ileS</name>
    <name evidence="14" type="ORF">AULFYP135_00850</name>
</gene>
<dbReference type="EC" id="6.1.1.5" evidence="10"/>
<evidence type="ECO:0000256" key="7">
    <source>
        <dbReference type="ARBA" id="ARBA00023146"/>
    </source>
</evidence>
<evidence type="ECO:0000256" key="3">
    <source>
        <dbReference type="ARBA" id="ARBA00022598"/>
    </source>
</evidence>
<comment type="domain">
    <text evidence="10">IleRS has two distinct active sites: one for aminoacylation and one for editing. The misactivated valine is translocated from the active site to the editing site, which sterically excludes the correctly activated isoleucine. The single editing site contains two valyl binding pockets, one specific for each substrate (Val-AMP or Val-tRNA(Ile)).</text>
</comment>
<feature type="domain" description="Aminoacyl-tRNA synthetase class Ia" evidence="11">
    <location>
        <begin position="29"/>
        <end position="643"/>
    </location>
</feature>
<evidence type="ECO:0000256" key="10">
    <source>
        <dbReference type="HAMAP-Rule" id="MF_02002"/>
    </source>
</evidence>
<dbReference type="AlphaFoldDB" id="A0A6N2SBW7"/>
<dbReference type="GO" id="GO:0002161">
    <property type="term" value="F:aminoacyl-tRNA deacylase activity"/>
    <property type="evidence" value="ECO:0007669"/>
    <property type="project" value="InterPro"/>
</dbReference>
<keyword evidence="2 10" id="KW-0963">Cytoplasm</keyword>
<dbReference type="PANTHER" id="PTHR42765">
    <property type="entry name" value="SOLEUCYL-TRNA SYNTHETASE"/>
    <property type="match status" value="1"/>
</dbReference>
<feature type="binding site" evidence="10">
    <location>
        <position position="922"/>
    </location>
    <ligand>
        <name>Zn(2+)</name>
        <dbReference type="ChEBI" id="CHEBI:29105"/>
    </ligand>
</feature>
<evidence type="ECO:0000256" key="9">
    <source>
        <dbReference type="ARBA" id="ARBA00048359"/>
    </source>
</evidence>
<dbReference type="InterPro" id="IPR002300">
    <property type="entry name" value="aa-tRNA-synth_Ia"/>
</dbReference>
<keyword evidence="5 10" id="KW-0067">ATP-binding</keyword>
<feature type="binding site" evidence="10">
    <location>
        <position position="902"/>
    </location>
    <ligand>
        <name>Zn(2+)</name>
        <dbReference type="ChEBI" id="CHEBI:29105"/>
    </ligand>
</feature>
<dbReference type="PROSITE" id="PS00178">
    <property type="entry name" value="AA_TRNA_LIGASE_I"/>
    <property type="match status" value="1"/>
</dbReference>
<keyword evidence="7 10" id="KW-0030">Aminoacyl-tRNA synthetase</keyword>
<dbReference type="GO" id="GO:0005829">
    <property type="term" value="C:cytosol"/>
    <property type="evidence" value="ECO:0007669"/>
    <property type="project" value="TreeGrafter"/>
</dbReference>
<dbReference type="InterPro" id="IPR033708">
    <property type="entry name" value="Anticodon_Ile_BEm"/>
</dbReference>
<dbReference type="GO" id="GO:0008270">
    <property type="term" value="F:zinc ion binding"/>
    <property type="evidence" value="ECO:0007669"/>
    <property type="project" value="UniProtKB-UniRule"/>
</dbReference>
<organism evidence="14">
    <name type="scientific">uncultured Anaerotruncus sp</name>
    <dbReference type="NCBI Taxonomy" id="905011"/>
    <lineage>
        <taxon>Bacteria</taxon>
        <taxon>Bacillati</taxon>
        <taxon>Bacillota</taxon>
        <taxon>Clostridia</taxon>
        <taxon>Eubacteriales</taxon>
        <taxon>Oscillospiraceae</taxon>
        <taxon>Anaerotruncus</taxon>
        <taxon>environmental samples</taxon>
    </lineage>
</organism>
<evidence type="ECO:0000256" key="4">
    <source>
        <dbReference type="ARBA" id="ARBA00022741"/>
    </source>
</evidence>
<evidence type="ECO:0000256" key="6">
    <source>
        <dbReference type="ARBA" id="ARBA00022917"/>
    </source>
</evidence>
<dbReference type="Gene3D" id="1.10.10.830">
    <property type="entry name" value="Ile-tRNA synthetase CP2 domain-like"/>
    <property type="match status" value="1"/>
</dbReference>
<dbReference type="Pfam" id="PF06827">
    <property type="entry name" value="zf-FPG_IleRS"/>
    <property type="match status" value="1"/>
</dbReference>
<dbReference type="SUPFAM" id="SSF47323">
    <property type="entry name" value="Anticodon-binding domain of a subclass of class I aminoacyl-tRNA synthetases"/>
    <property type="match status" value="1"/>
</dbReference>
<keyword evidence="4 10" id="KW-0547">Nucleotide-binding</keyword>
<dbReference type="Gene3D" id="3.40.50.620">
    <property type="entry name" value="HUPs"/>
    <property type="match status" value="2"/>
</dbReference>
<feature type="domain" description="Zinc finger FPG/IleRS-type" evidence="12">
    <location>
        <begin position="896"/>
        <end position="925"/>
    </location>
</feature>
<feature type="binding site" evidence="10">
    <location>
        <position position="919"/>
    </location>
    <ligand>
        <name>Zn(2+)</name>
        <dbReference type="ChEBI" id="CHEBI:29105"/>
    </ligand>
</feature>
<dbReference type="FunFam" id="1.10.730.20:FF:000001">
    <property type="entry name" value="Isoleucine--tRNA ligase"/>
    <property type="match status" value="1"/>
</dbReference>
<dbReference type="Pfam" id="PF08264">
    <property type="entry name" value="Anticodon_1"/>
    <property type="match status" value="1"/>
</dbReference>
<dbReference type="InterPro" id="IPR001412">
    <property type="entry name" value="aa-tRNA-synth_I_CS"/>
</dbReference>
<comment type="function">
    <text evidence="8 10">Catalyzes the attachment of isoleucine to tRNA(Ile). As IleRS can inadvertently accommodate and process structurally similar amino acids such as valine, to avoid such errors it has two additional distinct tRNA(Ile)-dependent editing activities. One activity is designated as 'pretransfer' editing and involves the hydrolysis of activated Val-AMP. The other activity is designated 'posttransfer' editing and involves deacylation of mischarged Val-tRNA(Ile).</text>
</comment>
<dbReference type="HAMAP" id="MF_02002">
    <property type="entry name" value="Ile_tRNA_synth_type1"/>
    <property type="match status" value="1"/>
</dbReference>
<comment type="subcellular location">
    <subcellularLocation>
        <location evidence="10">Cytoplasm</location>
    </subcellularLocation>
</comment>
<dbReference type="EMBL" id="CACRSL010000003">
    <property type="protein sequence ID" value="VYS90454.1"/>
    <property type="molecule type" value="Genomic_DNA"/>
</dbReference>
<dbReference type="InterPro" id="IPR002301">
    <property type="entry name" value="Ile-tRNA-ligase"/>
</dbReference>
<evidence type="ECO:0000259" key="13">
    <source>
        <dbReference type="Pfam" id="PF08264"/>
    </source>
</evidence>
<dbReference type="InterPro" id="IPR009008">
    <property type="entry name" value="Val/Leu/Ile-tRNA-synth_edit"/>
</dbReference>
<evidence type="ECO:0000256" key="8">
    <source>
        <dbReference type="ARBA" id="ARBA00025217"/>
    </source>
</evidence>
<dbReference type="GO" id="GO:0004822">
    <property type="term" value="F:isoleucine-tRNA ligase activity"/>
    <property type="evidence" value="ECO:0007669"/>
    <property type="project" value="UniProtKB-UniRule"/>
</dbReference>
<evidence type="ECO:0000256" key="5">
    <source>
        <dbReference type="ARBA" id="ARBA00022840"/>
    </source>
</evidence>
<feature type="binding site" evidence="10">
    <location>
        <position position="563"/>
    </location>
    <ligand>
        <name>L-isoleucyl-5'-AMP</name>
        <dbReference type="ChEBI" id="CHEBI:178002"/>
    </ligand>
</feature>
<comment type="cofactor">
    <cofactor evidence="10">
        <name>Zn(2+)</name>
        <dbReference type="ChEBI" id="CHEBI:29105"/>
    </cofactor>
    <text evidence="10">Binds 1 zinc ion per subunit.</text>
</comment>
<proteinExistence type="inferred from homology"/>
<keyword evidence="6 10" id="KW-0648">Protein biosynthesis</keyword>
<evidence type="ECO:0000259" key="11">
    <source>
        <dbReference type="Pfam" id="PF00133"/>
    </source>
</evidence>
<dbReference type="InterPro" id="IPR009080">
    <property type="entry name" value="tRNAsynth_Ia_anticodon-bd"/>
</dbReference>
<accession>A0A6N2SBW7</accession>
<dbReference type="InterPro" id="IPR023585">
    <property type="entry name" value="Ile-tRNA-ligase_type1"/>
</dbReference>
<name>A0A6N2SBW7_9FIRM</name>
<dbReference type="InterPro" id="IPR014729">
    <property type="entry name" value="Rossmann-like_a/b/a_fold"/>
</dbReference>
<feature type="short sequence motif" description="'HIGH' region" evidence="10">
    <location>
        <begin position="59"/>
        <end position="69"/>
    </location>
</feature>
<dbReference type="NCBIfam" id="TIGR00392">
    <property type="entry name" value="ileS"/>
    <property type="match status" value="1"/>
</dbReference>
<dbReference type="InterPro" id="IPR050081">
    <property type="entry name" value="Ile-tRNA_ligase"/>
</dbReference>
<reference evidence="14" key="1">
    <citation type="submission" date="2019-11" db="EMBL/GenBank/DDBJ databases">
        <authorList>
            <person name="Feng L."/>
        </authorList>
    </citation>
    <scope>NUCLEOTIDE SEQUENCE</scope>
    <source>
        <strain evidence="14">AundefinedLFYP135</strain>
    </source>
</reference>
<feature type="binding site" evidence="10">
    <location>
        <position position="899"/>
    </location>
    <ligand>
        <name>Zn(2+)</name>
        <dbReference type="ChEBI" id="CHEBI:29105"/>
    </ligand>
</feature>
<dbReference type="GO" id="GO:0006428">
    <property type="term" value="P:isoleucyl-tRNA aminoacylation"/>
    <property type="evidence" value="ECO:0007669"/>
    <property type="project" value="UniProtKB-UniRule"/>
</dbReference>
<dbReference type="GO" id="GO:0005524">
    <property type="term" value="F:ATP binding"/>
    <property type="evidence" value="ECO:0007669"/>
    <property type="project" value="UniProtKB-UniRule"/>
</dbReference>
<dbReference type="Pfam" id="PF00133">
    <property type="entry name" value="tRNA-synt_1"/>
    <property type="match status" value="1"/>
</dbReference>
<dbReference type="SUPFAM" id="SSF50677">
    <property type="entry name" value="ValRS/IleRS/LeuRS editing domain"/>
    <property type="match status" value="1"/>
</dbReference>
<evidence type="ECO:0000256" key="1">
    <source>
        <dbReference type="ARBA" id="ARBA00006887"/>
    </source>
</evidence>
<dbReference type="PRINTS" id="PR00984">
    <property type="entry name" value="TRNASYNTHILE"/>
</dbReference>
<feature type="binding site" evidence="10">
    <location>
        <position position="607"/>
    </location>
    <ligand>
        <name>ATP</name>
        <dbReference type="ChEBI" id="CHEBI:30616"/>
    </ligand>
</feature>
<feature type="domain" description="Methionyl/Valyl/Leucyl/Isoleucyl-tRNA synthetase anticodon-binding" evidence="13">
    <location>
        <begin position="687"/>
        <end position="843"/>
    </location>
</feature>
<dbReference type="Gene3D" id="1.10.730.20">
    <property type="match status" value="1"/>
</dbReference>
<dbReference type="CDD" id="cd07960">
    <property type="entry name" value="Anticodon_Ia_Ile_BEm"/>
    <property type="match status" value="1"/>
</dbReference>
<comment type="catalytic activity">
    <reaction evidence="9 10">
        <text>tRNA(Ile) + L-isoleucine + ATP = L-isoleucyl-tRNA(Ile) + AMP + diphosphate</text>
        <dbReference type="Rhea" id="RHEA:11060"/>
        <dbReference type="Rhea" id="RHEA-COMP:9666"/>
        <dbReference type="Rhea" id="RHEA-COMP:9695"/>
        <dbReference type="ChEBI" id="CHEBI:30616"/>
        <dbReference type="ChEBI" id="CHEBI:33019"/>
        <dbReference type="ChEBI" id="CHEBI:58045"/>
        <dbReference type="ChEBI" id="CHEBI:78442"/>
        <dbReference type="ChEBI" id="CHEBI:78528"/>
        <dbReference type="ChEBI" id="CHEBI:456215"/>
        <dbReference type="EC" id="6.1.1.5"/>
    </reaction>
</comment>
<comment type="subunit">
    <text evidence="10">Monomer.</text>
</comment>